<dbReference type="AlphaFoldDB" id="A0A8H6GNX6"/>
<feature type="region of interest" description="Disordered" evidence="1">
    <location>
        <begin position="140"/>
        <end position="168"/>
    </location>
</feature>
<evidence type="ECO:0008006" key="4">
    <source>
        <dbReference type="Google" id="ProtNLM"/>
    </source>
</evidence>
<comment type="caution">
    <text evidence="2">The sequence shown here is derived from an EMBL/GenBank/DDBJ whole genome shotgun (WGS) entry which is preliminary data.</text>
</comment>
<evidence type="ECO:0000313" key="2">
    <source>
        <dbReference type="EMBL" id="KAF6520796.1"/>
    </source>
</evidence>
<gene>
    <name evidence="2" type="ORF">HZS61_015054</name>
</gene>
<proteinExistence type="predicted"/>
<organism evidence="2 3">
    <name type="scientific">Fusarium oxysporum f. sp. conglutinans</name>
    <dbReference type="NCBI Taxonomy" id="100902"/>
    <lineage>
        <taxon>Eukaryota</taxon>
        <taxon>Fungi</taxon>
        <taxon>Dikarya</taxon>
        <taxon>Ascomycota</taxon>
        <taxon>Pezizomycotina</taxon>
        <taxon>Sordariomycetes</taxon>
        <taxon>Hypocreomycetidae</taxon>
        <taxon>Hypocreales</taxon>
        <taxon>Nectriaceae</taxon>
        <taxon>Fusarium</taxon>
        <taxon>Fusarium oxysporum species complex</taxon>
    </lineage>
</organism>
<evidence type="ECO:0000256" key="1">
    <source>
        <dbReference type="SAM" id="MobiDB-lite"/>
    </source>
</evidence>
<name>A0A8H6GNX6_FUSOX</name>
<feature type="compositionally biased region" description="Basic residues" evidence="1">
    <location>
        <begin position="151"/>
        <end position="163"/>
    </location>
</feature>
<reference evidence="2 3" key="1">
    <citation type="journal article" date="2020" name="bioRxiv">
        <title>A chromosome-scale genome assembly for the Fusarium oxysporum strain Fo5176 to establish a model Arabidopsis-fungal pathosystem.</title>
        <authorList>
            <person name="Fokkens L."/>
            <person name="Guo L."/>
            <person name="Dora S."/>
            <person name="Wang B."/>
            <person name="Ye K."/>
            <person name="Sanchez-Rodriguez C."/>
            <person name="Croll D."/>
        </authorList>
    </citation>
    <scope>NUCLEOTIDE SEQUENCE [LARGE SCALE GENOMIC DNA]</scope>
    <source>
        <strain evidence="2 3">Fo5176</strain>
    </source>
</reference>
<dbReference type="EMBL" id="JACDXP010000007">
    <property type="protein sequence ID" value="KAF6520796.1"/>
    <property type="molecule type" value="Genomic_DNA"/>
</dbReference>
<sequence>MAGETDTPDNTMLLASMNRLPDVVTLITQVDNTTETQRRDPKYTLSTEWDCPPNKLASYDGGIYWYFWTLSSPTEYQLTKPPSHNDSNIHTVQVGCRQYAAKISNHLEAITKEVKNHISVVKKMRLAWDLATRDFYEVHEDAPSQRSTGPGRRHKNKGKHRPRRFDGPAQLCIPDFESEIIQHDHEGQDIATAGYVTSFIPPFHPVHVRALVDTFLDPSIRDSVKDDPNLSNVRFRVHLGMMSPSEEPISARLLSRPVYLDQLMREAKEPLEIWCEQMGIALAILHWECRLDAAGVKFYLAPDKRNRMKLWMTNFGDCKPLQSGQDETKAMAKAVYDNSAWPRSPITRNKAVGEQYWLAICAYESFTLAYAMASEKILAQNSTEYVKGYPTRFIRKLTFISPGTSPVMNEVQDKLKRISLKFWRRRRKAT</sequence>
<protein>
    <recommendedName>
        <fullName evidence="4">DUF3669 domain-containing protein</fullName>
    </recommendedName>
</protein>
<dbReference type="Proteomes" id="UP000593570">
    <property type="component" value="Unassembled WGS sequence"/>
</dbReference>
<evidence type="ECO:0000313" key="3">
    <source>
        <dbReference type="Proteomes" id="UP000593570"/>
    </source>
</evidence>
<accession>A0A8H6GNX6</accession>